<reference evidence="1" key="1">
    <citation type="journal article" date="2020" name="bioRxiv">
        <title>A rank-normalized archaeal taxonomy based on genome phylogeny resolves widespread incomplete and uneven classifications.</title>
        <authorList>
            <person name="Rinke C."/>
            <person name="Chuvochina M."/>
            <person name="Mussig A.J."/>
            <person name="Chaumeil P.-A."/>
            <person name="Waite D.W."/>
            <person name="Whitman W.B."/>
            <person name="Parks D.H."/>
            <person name="Hugenholtz P."/>
        </authorList>
    </citation>
    <scope>NUCLEOTIDE SEQUENCE</scope>
    <source>
        <strain evidence="1">UBA8838</strain>
    </source>
</reference>
<dbReference type="AlphaFoldDB" id="A0A832T1V9"/>
<dbReference type="GeneID" id="1459142"/>
<name>A0A832T1V9_9CREN</name>
<sequence>MRLRKRDLALLSSVAKYYLQYKEVFNLNDLLTIFEGTEEVPVDDYTLSYIYYYILYILTKEVLDTAYKAKRDRLTYREFSIEYSQELLGELNIDRTIPVHHLGLVAYHTYVEGINAPEFAVFGYLLRRIYEIIKEKRMTSISIPIKYFDFVKDFDRAFNILEKIKDEFPEGYYRDKVYTDPEWLKKTYDIYFLLKDLENIRVGKKEKTKVSDKKLIKILLWKLYELYTFYLVARFLEDKKKYRIRKEGEKYVAEKEGKRLILLFNIPIEEKSTLRRIDNTERVRKYMGRPDVSLLNERPIIFECKYSTHASYITAGRFKVLAYTYEYDPLLAVLVYPGLREEEMVFDKEDSGTRELDKMVKEEGGVLEFEYNNHVVYMLILDPLKGEEENLSRIKILLETKV</sequence>
<dbReference type="Proteomes" id="UP000646844">
    <property type="component" value="Unassembled WGS sequence"/>
</dbReference>
<accession>A0A832T1V9</accession>
<evidence type="ECO:0000313" key="2">
    <source>
        <dbReference type="Proteomes" id="UP000646844"/>
    </source>
</evidence>
<comment type="caution">
    <text evidence="1">The sequence shown here is derived from an EMBL/GenBank/DDBJ whole genome shotgun (WGS) entry which is preliminary data.</text>
</comment>
<protein>
    <submittedName>
        <fullName evidence="1">Uncharacterized protein</fullName>
    </submittedName>
</protein>
<organism evidence="1 2">
    <name type="scientific">Sulfurisphaera tokodaii</name>
    <dbReference type="NCBI Taxonomy" id="111955"/>
    <lineage>
        <taxon>Archaea</taxon>
        <taxon>Thermoproteota</taxon>
        <taxon>Thermoprotei</taxon>
        <taxon>Sulfolobales</taxon>
        <taxon>Sulfolobaceae</taxon>
        <taxon>Sulfurisphaera</taxon>
    </lineage>
</organism>
<dbReference type="RefSeq" id="WP_010979169.1">
    <property type="nucleotide sequence ID" value="NZ_BAABQO010000030.1"/>
</dbReference>
<proteinExistence type="predicted"/>
<evidence type="ECO:0000313" key="1">
    <source>
        <dbReference type="EMBL" id="HII73797.1"/>
    </source>
</evidence>
<dbReference type="EMBL" id="DUJO01000021">
    <property type="protein sequence ID" value="HII73797.1"/>
    <property type="molecule type" value="Genomic_DNA"/>
</dbReference>
<gene>
    <name evidence="1" type="ORF">HA332_05315</name>
</gene>